<feature type="compositionally biased region" description="Basic and acidic residues" evidence="1">
    <location>
        <begin position="199"/>
        <end position="208"/>
    </location>
</feature>
<dbReference type="InterPro" id="IPR051693">
    <property type="entry name" value="UPF0046_metallophosphoest"/>
</dbReference>
<dbReference type="CDD" id="cd07379">
    <property type="entry name" value="MPP_239FB"/>
    <property type="match status" value="1"/>
</dbReference>
<name>M5FRM6_DACPD</name>
<evidence type="ECO:0000259" key="2">
    <source>
        <dbReference type="Pfam" id="PF00149"/>
    </source>
</evidence>
<keyword evidence="4" id="KW-1185">Reference proteome</keyword>
<evidence type="ECO:0000256" key="1">
    <source>
        <dbReference type="SAM" id="MobiDB-lite"/>
    </source>
</evidence>
<protein>
    <submittedName>
        <fullName evidence="3">Metallo-dependent phosphatase</fullName>
    </submittedName>
</protein>
<dbReference type="AlphaFoldDB" id="M5FRM6"/>
<feature type="region of interest" description="Disordered" evidence="1">
    <location>
        <begin position="199"/>
        <end position="228"/>
    </location>
</feature>
<dbReference type="GO" id="GO:0016787">
    <property type="term" value="F:hydrolase activity"/>
    <property type="evidence" value="ECO:0007669"/>
    <property type="project" value="InterPro"/>
</dbReference>
<feature type="domain" description="Calcineurin-like phosphoesterase" evidence="2">
    <location>
        <begin position="4"/>
        <end position="183"/>
    </location>
</feature>
<dbReference type="OrthoDB" id="630188at2759"/>
<dbReference type="PANTHER" id="PTHR12905:SF0">
    <property type="entry name" value="CALCINEURIN-LIKE PHOSPHOESTERASE DOMAIN-CONTAINING PROTEIN"/>
    <property type="match status" value="1"/>
</dbReference>
<reference evidence="3 4" key="1">
    <citation type="journal article" date="2012" name="Science">
        <title>The Paleozoic origin of enzymatic lignin decomposition reconstructed from 31 fungal genomes.</title>
        <authorList>
            <person name="Floudas D."/>
            <person name="Binder M."/>
            <person name="Riley R."/>
            <person name="Barry K."/>
            <person name="Blanchette R.A."/>
            <person name="Henrissat B."/>
            <person name="Martinez A.T."/>
            <person name="Otillar R."/>
            <person name="Spatafora J.W."/>
            <person name="Yadav J.S."/>
            <person name="Aerts A."/>
            <person name="Benoit I."/>
            <person name="Boyd A."/>
            <person name="Carlson A."/>
            <person name="Copeland A."/>
            <person name="Coutinho P.M."/>
            <person name="de Vries R.P."/>
            <person name="Ferreira P."/>
            <person name="Findley K."/>
            <person name="Foster B."/>
            <person name="Gaskell J."/>
            <person name="Glotzer D."/>
            <person name="Gorecki P."/>
            <person name="Heitman J."/>
            <person name="Hesse C."/>
            <person name="Hori C."/>
            <person name="Igarashi K."/>
            <person name="Jurgens J.A."/>
            <person name="Kallen N."/>
            <person name="Kersten P."/>
            <person name="Kohler A."/>
            <person name="Kuees U."/>
            <person name="Kumar T.K.A."/>
            <person name="Kuo A."/>
            <person name="LaButti K."/>
            <person name="Larrondo L.F."/>
            <person name="Lindquist E."/>
            <person name="Ling A."/>
            <person name="Lombard V."/>
            <person name="Lucas S."/>
            <person name="Lundell T."/>
            <person name="Martin R."/>
            <person name="McLaughlin D.J."/>
            <person name="Morgenstern I."/>
            <person name="Morin E."/>
            <person name="Murat C."/>
            <person name="Nagy L.G."/>
            <person name="Nolan M."/>
            <person name="Ohm R.A."/>
            <person name="Patyshakuliyeva A."/>
            <person name="Rokas A."/>
            <person name="Ruiz-Duenas F.J."/>
            <person name="Sabat G."/>
            <person name="Salamov A."/>
            <person name="Samejima M."/>
            <person name="Schmutz J."/>
            <person name="Slot J.C."/>
            <person name="St John F."/>
            <person name="Stenlid J."/>
            <person name="Sun H."/>
            <person name="Sun S."/>
            <person name="Syed K."/>
            <person name="Tsang A."/>
            <person name="Wiebenga A."/>
            <person name="Young D."/>
            <person name="Pisabarro A."/>
            <person name="Eastwood D.C."/>
            <person name="Martin F."/>
            <person name="Cullen D."/>
            <person name="Grigoriev I.V."/>
            <person name="Hibbett D.S."/>
        </authorList>
    </citation>
    <scope>NUCLEOTIDE SEQUENCE [LARGE SCALE GENOMIC DNA]</scope>
    <source>
        <strain evidence="3 4">DJM-731 SS1</strain>
    </source>
</reference>
<dbReference type="Gene3D" id="3.60.21.10">
    <property type="match status" value="1"/>
</dbReference>
<dbReference type="Pfam" id="PF00149">
    <property type="entry name" value="Metallophos"/>
    <property type="match status" value="1"/>
</dbReference>
<organism evidence="3 4">
    <name type="scientific">Dacryopinax primogenitus (strain DJM 731)</name>
    <name type="common">Brown rot fungus</name>
    <dbReference type="NCBI Taxonomy" id="1858805"/>
    <lineage>
        <taxon>Eukaryota</taxon>
        <taxon>Fungi</taxon>
        <taxon>Dikarya</taxon>
        <taxon>Basidiomycota</taxon>
        <taxon>Agaricomycotina</taxon>
        <taxon>Dacrymycetes</taxon>
        <taxon>Dacrymycetales</taxon>
        <taxon>Dacrymycetaceae</taxon>
        <taxon>Dacryopinax</taxon>
    </lineage>
</organism>
<dbReference type="PANTHER" id="PTHR12905">
    <property type="entry name" value="METALLOPHOSPHOESTERASE"/>
    <property type="match status" value="1"/>
</dbReference>
<evidence type="ECO:0000313" key="4">
    <source>
        <dbReference type="Proteomes" id="UP000030653"/>
    </source>
</evidence>
<dbReference type="GeneID" id="63690944"/>
<dbReference type="HOGENOM" id="CLU_870322_0_0_1"/>
<feature type="non-terminal residue" evidence="3">
    <location>
        <position position="1"/>
    </location>
</feature>
<sequence>MPPGDVLLHAGDLSRWGKERVLEEAVEWLVQLQYPVKLVIAGNHDSLLDDSLPPSHQPSSPSAVTHFRQLLTSPRARKANIHYLQYSSYTFSRPGGRKWTVWGSPGSPAFGTPAFQYAPWEAAALYARMPEEVDILLTHTPPLGEGTLDLTSKGVHAGCPELARRVKGMARGPWMHVFGHIHEGWGWDVCSPETVRQEREEVEKEREMGSGMGKGKKGRRGKWHKKSPSVELEASLADLSISTSTWRAGHSRSPSAPASLLPPLPVAATTAPSEEVKDRWGLSVNAALGRMHSDGHTKKGPRAPIVVDFWEEAMDLERAP</sequence>
<dbReference type="SUPFAM" id="SSF56300">
    <property type="entry name" value="Metallo-dependent phosphatases"/>
    <property type="match status" value="1"/>
</dbReference>
<evidence type="ECO:0000313" key="3">
    <source>
        <dbReference type="EMBL" id="EJT99830.1"/>
    </source>
</evidence>
<gene>
    <name evidence="3" type="ORF">DACRYDRAFT_68714</name>
</gene>
<accession>M5FRM6</accession>
<dbReference type="Proteomes" id="UP000030653">
    <property type="component" value="Unassembled WGS sequence"/>
</dbReference>
<dbReference type="OMA" id="LCHEART"/>
<dbReference type="RefSeq" id="XP_040626728.1">
    <property type="nucleotide sequence ID" value="XM_040775882.1"/>
</dbReference>
<feature type="compositionally biased region" description="Basic residues" evidence="1">
    <location>
        <begin position="214"/>
        <end position="227"/>
    </location>
</feature>
<dbReference type="InterPro" id="IPR029052">
    <property type="entry name" value="Metallo-depent_PP-like"/>
</dbReference>
<proteinExistence type="predicted"/>
<dbReference type="EMBL" id="JH795868">
    <property type="protein sequence ID" value="EJT99830.1"/>
    <property type="molecule type" value="Genomic_DNA"/>
</dbReference>
<dbReference type="InterPro" id="IPR004843">
    <property type="entry name" value="Calcineurin-like_PHP"/>
</dbReference>